<keyword evidence="1" id="KW-0472">Membrane</keyword>
<organism evidence="2 3">
    <name type="scientific">Massariosphaeria phaeospora</name>
    <dbReference type="NCBI Taxonomy" id="100035"/>
    <lineage>
        <taxon>Eukaryota</taxon>
        <taxon>Fungi</taxon>
        <taxon>Dikarya</taxon>
        <taxon>Ascomycota</taxon>
        <taxon>Pezizomycotina</taxon>
        <taxon>Dothideomycetes</taxon>
        <taxon>Pleosporomycetidae</taxon>
        <taxon>Pleosporales</taxon>
        <taxon>Pleosporales incertae sedis</taxon>
        <taxon>Massariosphaeria</taxon>
    </lineage>
</organism>
<dbReference type="AlphaFoldDB" id="A0A7C8I8F2"/>
<keyword evidence="1" id="KW-1133">Transmembrane helix</keyword>
<evidence type="ECO:0000313" key="2">
    <source>
        <dbReference type="EMBL" id="KAF2873268.1"/>
    </source>
</evidence>
<keyword evidence="1" id="KW-0812">Transmembrane</keyword>
<keyword evidence="3" id="KW-1185">Reference proteome</keyword>
<accession>A0A7C8I8F2</accession>
<dbReference type="EMBL" id="JAADJZ010000008">
    <property type="protein sequence ID" value="KAF2873268.1"/>
    <property type="molecule type" value="Genomic_DNA"/>
</dbReference>
<reference evidence="2 3" key="1">
    <citation type="submission" date="2020-01" db="EMBL/GenBank/DDBJ databases">
        <authorList>
            <consortium name="DOE Joint Genome Institute"/>
            <person name="Haridas S."/>
            <person name="Albert R."/>
            <person name="Binder M."/>
            <person name="Bloem J."/>
            <person name="Labutti K."/>
            <person name="Salamov A."/>
            <person name="Andreopoulos B."/>
            <person name="Baker S.E."/>
            <person name="Barry K."/>
            <person name="Bills G."/>
            <person name="Bluhm B.H."/>
            <person name="Cannon C."/>
            <person name="Castanera R."/>
            <person name="Culley D.E."/>
            <person name="Daum C."/>
            <person name="Ezra D."/>
            <person name="Gonzalez J.B."/>
            <person name="Henrissat B."/>
            <person name="Kuo A."/>
            <person name="Liang C."/>
            <person name="Lipzen A."/>
            <person name="Lutzoni F."/>
            <person name="Magnuson J."/>
            <person name="Mondo S."/>
            <person name="Nolan M."/>
            <person name="Ohm R."/>
            <person name="Pangilinan J."/>
            <person name="Park H.-J.H."/>
            <person name="Ramirez L."/>
            <person name="Alfaro M."/>
            <person name="Sun H."/>
            <person name="Tritt A."/>
            <person name="Yoshinaga Y."/>
            <person name="Zwiers L.-H.L."/>
            <person name="Turgeon B.G."/>
            <person name="Goodwin S.B."/>
            <person name="Spatafora J.W."/>
            <person name="Crous P.W."/>
            <person name="Grigoriev I.V."/>
        </authorList>
    </citation>
    <scope>NUCLEOTIDE SEQUENCE [LARGE SCALE GENOMIC DNA]</scope>
    <source>
        <strain evidence="2 3">CBS 611.86</strain>
    </source>
</reference>
<proteinExistence type="predicted"/>
<evidence type="ECO:0000313" key="3">
    <source>
        <dbReference type="Proteomes" id="UP000481861"/>
    </source>
</evidence>
<comment type="caution">
    <text evidence="2">The sequence shown here is derived from an EMBL/GenBank/DDBJ whole genome shotgun (WGS) entry which is preliminary data.</text>
</comment>
<dbReference type="Proteomes" id="UP000481861">
    <property type="component" value="Unassembled WGS sequence"/>
</dbReference>
<gene>
    <name evidence="2" type="ORF">BDV95DRAFT_378052</name>
</gene>
<feature type="transmembrane region" description="Helical" evidence="1">
    <location>
        <begin position="7"/>
        <end position="28"/>
    </location>
</feature>
<sequence>MNLRVPLACRIILQLFFFCFYFDTSSHLPRHNAPVRLDGFVLAIAIAIAVTMLIFIYLFDIPPLLLFLIRSKVLPIRRGVVWRPGR</sequence>
<name>A0A7C8I8F2_9PLEO</name>
<protein>
    <submittedName>
        <fullName evidence="2">Uncharacterized protein</fullName>
    </submittedName>
</protein>
<evidence type="ECO:0000256" key="1">
    <source>
        <dbReference type="SAM" id="Phobius"/>
    </source>
</evidence>
<feature type="transmembrane region" description="Helical" evidence="1">
    <location>
        <begin position="40"/>
        <end position="69"/>
    </location>
</feature>